<feature type="transmembrane region" description="Helical" evidence="2">
    <location>
        <begin position="68"/>
        <end position="90"/>
    </location>
</feature>
<dbReference type="InterPro" id="IPR046291">
    <property type="entry name" value="DUF6328"/>
</dbReference>
<evidence type="ECO:0000256" key="2">
    <source>
        <dbReference type="SAM" id="Phobius"/>
    </source>
</evidence>
<keyword evidence="2" id="KW-0812">Transmembrane</keyword>
<dbReference type="Proteomes" id="UP000515512">
    <property type="component" value="Chromosome"/>
</dbReference>
<dbReference type="Pfam" id="PF19853">
    <property type="entry name" value="DUF6328"/>
    <property type="match status" value="1"/>
</dbReference>
<dbReference type="AlphaFoldDB" id="A0A7D6Z0V1"/>
<keyword evidence="2" id="KW-0472">Membrane</keyword>
<accession>A0A7D6Z0V1</accession>
<dbReference type="KEGG" id="nhu:H0264_19535"/>
<keyword evidence="2" id="KW-1133">Transmembrane helix</keyword>
<dbReference type="EMBL" id="CP059399">
    <property type="protein sequence ID" value="QLY27664.1"/>
    <property type="molecule type" value="Genomic_DNA"/>
</dbReference>
<protein>
    <submittedName>
        <fullName evidence="3">Sodium:proton antiporter</fullName>
    </submittedName>
</protein>
<feature type="transmembrane region" description="Helical" evidence="2">
    <location>
        <begin position="110"/>
        <end position="130"/>
    </location>
</feature>
<evidence type="ECO:0000313" key="3">
    <source>
        <dbReference type="EMBL" id="QLY27664.1"/>
    </source>
</evidence>
<keyword evidence="4" id="KW-1185">Reference proteome</keyword>
<feature type="region of interest" description="Disordered" evidence="1">
    <location>
        <begin position="1"/>
        <end position="20"/>
    </location>
</feature>
<name>A0A7D6Z0V1_9NOCA</name>
<sequence>MASYTRGGAPMMEDHTRHETEAERLDRNWASLIQETRVVQTGVQLLTGFLLILPFQPRFEQLADSMRVLYLATVGASISATVFLVGPVSAHRILFRRHRLDDVVQTAHRFASVGLVLLGVALVGVAVLIFDVVAGGLAAAVAGACFAVLFALVWVVYPWRQRTGAADADRGRADAEEPQ</sequence>
<proteinExistence type="predicted"/>
<organism evidence="3 4">
    <name type="scientific">Nocardia huaxiensis</name>
    <dbReference type="NCBI Taxonomy" id="2755382"/>
    <lineage>
        <taxon>Bacteria</taxon>
        <taxon>Bacillati</taxon>
        <taxon>Actinomycetota</taxon>
        <taxon>Actinomycetes</taxon>
        <taxon>Mycobacteriales</taxon>
        <taxon>Nocardiaceae</taxon>
        <taxon>Nocardia</taxon>
    </lineage>
</organism>
<feature type="transmembrane region" description="Helical" evidence="2">
    <location>
        <begin position="136"/>
        <end position="157"/>
    </location>
</feature>
<evidence type="ECO:0000313" key="4">
    <source>
        <dbReference type="Proteomes" id="UP000515512"/>
    </source>
</evidence>
<reference evidence="3 4" key="1">
    <citation type="submission" date="2020-07" db="EMBL/GenBank/DDBJ databases">
        <authorList>
            <person name="Zhuang K."/>
            <person name="Ran Y."/>
        </authorList>
    </citation>
    <scope>NUCLEOTIDE SEQUENCE [LARGE SCALE GENOMIC DNA]</scope>
    <source>
        <strain evidence="3 4">WCH-YHL-001</strain>
    </source>
</reference>
<gene>
    <name evidence="3" type="ORF">H0264_19535</name>
</gene>
<evidence type="ECO:0000256" key="1">
    <source>
        <dbReference type="SAM" id="MobiDB-lite"/>
    </source>
</evidence>